<protein>
    <submittedName>
        <fullName evidence="2">HicB_like antitoxin of bacterial toxin-antitoxinsystem</fullName>
    </submittedName>
</protein>
<dbReference type="InterPro" id="IPR031807">
    <property type="entry name" value="HicB-like"/>
</dbReference>
<name>A0A811TCI4_9EURY</name>
<dbReference type="AlphaFoldDB" id="A0A811TCI4"/>
<proteinExistence type="predicted"/>
<dbReference type="InterPro" id="IPR035069">
    <property type="entry name" value="TTHA1013/TTHA0281-like"/>
</dbReference>
<dbReference type="InterPro" id="IPR051404">
    <property type="entry name" value="TA_system_antitoxin"/>
</dbReference>
<dbReference type="Gene3D" id="3.30.160.250">
    <property type="match status" value="1"/>
</dbReference>
<dbReference type="Proteomes" id="UP000639006">
    <property type="component" value="Unassembled WGS sequence"/>
</dbReference>
<organism evidence="2 3">
    <name type="scientific">Candidatus Argoarchaeum ethanivorans</name>
    <dbReference type="NCBI Taxonomy" id="2608793"/>
    <lineage>
        <taxon>Archaea</taxon>
        <taxon>Methanobacteriati</taxon>
        <taxon>Methanobacteriota</taxon>
        <taxon>Stenosarchaea group</taxon>
        <taxon>Methanomicrobia</taxon>
        <taxon>Methanosarcinales</taxon>
        <taxon>Methanosarcinales incertae sedis</taxon>
        <taxon>GOM Arc I cluster</taxon>
        <taxon>Candidatus Argoarchaeum</taxon>
    </lineage>
</organism>
<dbReference type="PANTHER" id="PTHR34504:SF4">
    <property type="entry name" value="ANTITOXIN HICB"/>
    <property type="match status" value="1"/>
</dbReference>
<dbReference type="Pfam" id="PF15919">
    <property type="entry name" value="HicB_lk_antitox"/>
    <property type="match status" value="1"/>
</dbReference>
<evidence type="ECO:0000313" key="3">
    <source>
        <dbReference type="Proteomes" id="UP000639006"/>
    </source>
</evidence>
<feature type="domain" description="HicB-like antitoxin of toxin-antitoxin system" evidence="1">
    <location>
        <begin position="39"/>
        <end position="95"/>
    </location>
</feature>
<reference evidence="2" key="1">
    <citation type="submission" date="2020-10" db="EMBL/GenBank/DDBJ databases">
        <authorList>
            <person name="Hahn C.J."/>
            <person name="Laso-Perez R."/>
            <person name="Vulcano F."/>
            <person name="Vaziourakis K.-M."/>
            <person name="Stokke R."/>
            <person name="Steen I.H."/>
            <person name="Teske A."/>
            <person name="Boetius A."/>
            <person name="Liebeke M."/>
            <person name="Amann R."/>
            <person name="Knittel K."/>
        </authorList>
    </citation>
    <scope>NUCLEOTIDE SEQUENCE</scope>
    <source>
        <strain evidence="2">Gfbio:e3339647-f889-4370-9287-4fb5cb688e4c:AG392M11_GoMArc1</strain>
    </source>
</reference>
<dbReference type="SUPFAM" id="SSF143100">
    <property type="entry name" value="TTHA1013/TTHA0281-like"/>
    <property type="match status" value="1"/>
</dbReference>
<sequence length="108" mass="11798">MGSVGGCNGGERCSINKTNIYQVHSIELKAGDLVTKERFIVLIEKDEDDVFIGTVPAIKGCYSYGNTLDELMANVKEAIEAHIEAFGSEEKNLTTTKFAGIQELELKV</sequence>
<dbReference type="PANTHER" id="PTHR34504">
    <property type="entry name" value="ANTITOXIN HICB"/>
    <property type="match status" value="1"/>
</dbReference>
<evidence type="ECO:0000259" key="1">
    <source>
        <dbReference type="Pfam" id="PF15919"/>
    </source>
</evidence>
<dbReference type="EMBL" id="CAJHIQ010000034">
    <property type="protein sequence ID" value="CAD6493448.1"/>
    <property type="molecule type" value="Genomic_DNA"/>
</dbReference>
<evidence type="ECO:0000313" key="2">
    <source>
        <dbReference type="EMBL" id="CAD6493448.1"/>
    </source>
</evidence>
<comment type="caution">
    <text evidence="2">The sequence shown here is derived from an EMBL/GenBank/DDBJ whole genome shotgun (WGS) entry which is preliminary data.</text>
</comment>
<gene>
    <name evidence="2" type="ORF">DIAAKJNI_00499</name>
</gene>
<accession>A0A811TCI4</accession>